<dbReference type="AlphaFoldDB" id="A0A9D7K6C9"/>
<dbReference type="EMBL" id="JADJUC010000031">
    <property type="protein sequence ID" value="MBK8525442.1"/>
    <property type="molecule type" value="Genomic_DNA"/>
</dbReference>
<protein>
    <submittedName>
        <fullName evidence="1">Uncharacterized protein</fullName>
    </submittedName>
</protein>
<organism evidence="1 2">
    <name type="scientific">Candidatus Proximibacter danicus</name>
    <dbReference type="NCBI Taxonomy" id="2954365"/>
    <lineage>
        <taxon>Bacteria</taxon>
        <taxon>Pseudomonadati</taxon>
        <taxon>Pseudomonadota</taxon>
        <taxon>Betaproteobacteria</taxon>
        <taxon>Candidatus Proximibacter</taxon>
    </lineage>
</organism>
<evidence type="ECO:0000313" key="1">
    <source>
        <dbReference type="EMBL" id="MBK8525442.1"/>
    </source>
</evidence>
<proteinExistence type="predicted"/>
<reference evidence="1" key="1">
    <citation type="submission" date="2020-10" db="EMBL/GenBank/DDBJ databases">
        <title>Connecting structure to function with the recovery of over 1000 high-quality activated sludge metagenome-assembled genomes encoding full-length rRNA genes using long-read sequencing.</title>
        <authorList>
            <person name="Singleton C.M."/>
            <person name="Petriglieri F."/>
            <person name="Kristensen J.M."/>
            <person name="Kirkegaard R.H."/>
            <person name="Michaelsen T.Y."/>
            <person name="Andersen M.H."/>
            <person name="Karst S.M."/>
            <person name="Dueholm M.S."/>
            <person name="Nielsen P.H."/>
            <person name="Albertsen M."/>
        </authorList>
    </citation>
    <scope>NUCLEOTIDE SEQUENCE</scope>
    <source>
        <strain evidence="1">Hirt_18-Q3-R61-65_BATAC.395</strain>
    </source>
</reference>
<sequence length="118" mass="13271">MEKRKEVLDDVGGLVFSRQGDPRIPLADAELFTAITTAFQAIIGLQNSRFRFHHLRHSFANWLFLALVGIDNPELAKGWLRLLNSRLLARDSLAHSGGSVFLAFSAHHRPRHARTCIS</sequence>
<name>A0A9D7K6C9_9PROT</name>
<comment type="caution">
    <text evidence="1">The sequence shown here is derived from an EMBL/GenBank/DDBJ whole genome shotgun (WGS) entry which is preliminary data.</text>
</comment>
<dbReference type="Proteomes" id="UP000886689">
    <property type="component" value="Unassembled WGS sequence"/>
</dbReference>
<gene>
    <name evidence="1" type="ORF">IPL58_16280</name>
</gene>
<accession>A0A9D7K6C9</accession>
<evidence type="ECO:0000313" key="2">
    <source>
        <dbReference type="Proteomes" id="UP000886689"/>
    </source>
</evidence>